<dbReference type="RefSeq" id="WP_152969015.1">
    <property type="nucleotide sequence ID" value="NZ_LAQT01000001.1"/>
</dbReference>
<evidence type="ECO:0000313" key="1">
    <source>
        <dbReference type="EMBL" id="KPC55335.1"/>
    </source>
</evidence>
<comment type="caution">
    <text evidence="1">The sequence shown here is derived from an EMBL/GenBank/DDBJ whole genome shotgun (WGS) entry which is preliminary data.</text>
</comment>
<evidence type="ECO:0000313" key="2">
    <source>
        <dbReference type="Proteomes" id="UP000037939"/>
    </source>
</evidence>
<dbReference type="EMBL" id="LAQT01000001">
    <property type="protein sequence ID" value="KPC55335.1"/>
    <property type="molecule type" value="Genomic_DNA"/>
</dbReference>
<dbReference type="PIRSF" id="PIRSF015283">
    <property type="entry name" value="Regulatory_RpfE"/>
    <property type="match status" value="1"/>
</dbReference>
<sequence length="329" mass="36373">MNPHLVLPHASWPDPAMQSQITAQLTLPALATLFGKGQRQSTPPQPWLHWLQTQFGNAAVAPLTLALDMPDAAPGFWLRADPVHLHVGRDQLSLQDARTLDISQNDANALVLALNGLFKDDGWTFYAPHPTRWYLHLAADPQLTFTPLDEVIGLNIDPFLPRGPNAMNWHRALNELQMLLYTHATNDVREALGKLSINSIWLWGGGQWPMPALPQQAGRVVWSDDDIVQGLTRASGGDALPLPLGAQDLPARDGLVIVDCLAAAVRANDAQAWYAAWQALEQHWFAPLLAGLQDGSVHSVTLSAPDAGWRVRTDASLRWRFWQGRRLPF</sequence>
<dbReference type="InterPro" id="IPR016631">
    <property type="entry name" value="Regulatory_RpfE"/>
</dbReference>
<organism evidence="1 2">
    <name type="scientific">Amantichitinum ursilacus</name>
    <dbReference type="NCBI Taxonomy" id="857265"/>
    <lineage>
        <taxon>Bacteria</taxon>
        <taxon>Pseudomonadati</taxon>
        <taxon>Pseudomonadota</taxon>
        <taxon>Betaproteobacteria</taxon>
        <taxon>Neisseriales</taxon>
        <taxon>Chitinibacteraceae</taxon>
        <taxon>Amantichitinum</taxon>
    </lineage>
</organism>
<keyword evidence="2" id="KW-1185">Reference proteome</keyword>
<name>A0A0N0XLB8_9NEIS</name>
<accession>A0A0N0XLB8</accession>
<dbReference type="PATRIC" id="fig|857265.3.peg.360"/>
<reference evidence="1 2" key="1">
    <citation type="submission" date="2015-07" db="EMBL/GenBank/DDBJ databases">
        <title>Draft genome sequence of the Amantichitinum ursilacus IGB-41, a new chitin-degrading bacterium.</title>
        <authorList>
            <person name="Kirstahler P."/>
            <person name="Guenther M."/>
            <person name="Grumaz C."/>
            <person name="Rupp S."/>
            <person name="Zibek S."/>
            <person name="Sohn K."/>
        </authorList>
    </citation>
    <scope>NUCLEOTIDE SEQUENCE [LARGE SCALE GENOMIC DNA]</scope>
    <source>
        <strain evidence="1 2">IGB-41</strain>
    </source>
</reference>
<dbReference type="Proteomes" id="UP000037939">
    <property type="component" value="Unassembled WGS sequence"/>
</dbReference>
<dbReference type="OrthoDB" id="5295974at2"/>
<dbReference type="AlphaFoldDB" id="A0A0N0XLB8"/>
<dbReference type="STRING" id="857265.WG78_01720"/>
<gene>
    <name evidence="1" type="ORF">WG78_01720</name>
</gene>
<proteinExistence type="predicted"/>
<protein>
    <submittedName>
        <fullName evidence="1">Cofactor-independent phosphoglycerate mutase</fullName>
    </submittedName>
</protein>